<keyword evidence="2 3" id="KW-0802">TPR repeat</keyword>
<evidence type="ECO:0000313" key="4">
    <source>
        <dbReference type="EMBL" id="CAF1304876.1"/>
    </source>
</evidence>
<dbReference type="EMBL" id="CAJNOV010007983">
    <property type="protein sequence ID" value="CAF1304876.1"/>
    <property type="molecule type" value="Genomic_DNA"/>
</dbReference>
<dbReference type="PROSITE" id="PS50005">
    <property type="entry name" value="TPR"/>
    <property type="match status" value="1"/>
</dbReference>
<accession>A0A815DYI0</accession>
<dbReference type="PANTHER" id="PTHR45641">
    <property type="entry name" value="TETRATRICOPEPTIDE REPEAT PROTEIN (AFU_ORTHOLOGUE AFUA_6G03870)"/>
    <property type="match status" value="1"/>
</dbReference>
<keyword evidence="1" id="KW-0677">Repeat</keyword>
<evidence type="ECO:0000313" key="5">
    <source>
        <dbReference type="EMBL" id="CAF4222413.1"/>
    </source>
</evidence>
<name>A0A815DYI0_9BILA</name>
<proteinExistence type="predicted"/>
<comment type="caution">
    <text evidence="4">The sequence shown here is derived from an EMBL/GenBank/DDBJ whole genome shotgun (WGS) entry which is preliminary data.</text>
</comment>
<dbReference type="PANTHER" id="PTHR45641:SF1">
    <property type="entry name" value="AAA+ ATPASE DOMAIN-CONTAINING PROTEIN"/>
    <property type="match status" value="1"/>
</dbReference>
<feature type="repeat" description="TPR" evidence="3">
    <location>
        <begin position="14"/>
        <end position="47"/>
    </location>
</feature>
<organism evidence="4 6">
    <name type="scientific">Rotaria magnacalcarata</name>
    <dbReference type="NCBI Taxonomy" id="392030"/>
    <lineage>
        <taxon>Eukaryota</taxon>
        <taxon>Metazoa</taxon>
        <taxon>Spiralia</taxon>
        <taxon>Gnathifera</taxon>
        <taxon>Rotifera</taxon>
        <taxon>Eurotatoria</taxon>
        <taxon>Bdelloidea</taxon>
        <taxon>Philodinida</taxon>
        <taxon>Philodinidae</taxon>
        <taxon>Rotaria</taxon>
    </lineage>
</organism>
<dbReference type="SMART" id="SM00028">
    <property type="entry name" value="TPR"/>
    <property type="match status" value="2"/>
</dbReference>
<dbReference type="EMBL" id="CAJOBH010021168">
    <property type="protein sequence ID" value="CAF4222413.1"/>
    <property type="molecule type" value="Genomic_DNA"/>
</dbReference>
<dbReference type="InterPro" id="IPR019734">
    <property type="entry name" value="TPR_rpt"/>
</dbReference>
<dbReference type="AlphaFoldDB" id="A0A815DYI0"/>
<dbReference type="PROSITE" id="PS50293">
    <property type="entry name" value="TPR_REGION"/>
    <property type="match status" value="1"/>
</dbReference>
<reference evidence="4" key="1">
    <citation type="submission" date="2021-02" db="EMBL/GenBank/DDBJ databases">
        <authorList>
            <person name="Nowell W R."/>
        </authorList>
    </citation>
    <scope>NUCLEOTIDE SEQUENCE</scope>
</reference>
<evidence type="ECO:0000256" key="3">
    <source>
        <dbReference type="PROSITE-ProRule" id="PRU00339"/>
    </source>
</evidence>
<feature type="non-terminal residue" evidence="4">
    <location>
        <position position="82"/>
    </location>
</feature>
<evidence type="ECO:0000313" key="6">
    <source>
        <dbReference type="Proteomes" id="UP000663855"/>
    </source>
</evidence>
<evidence type="ECO:0000256" key="1">
    <source>
        <dbReference type="ARBA" id="ARBA00022737"/>
    </source>
</evidence>
<dbReference type="InterPro" id="IPR011990">
    <property type="entry name" value="TPR-like_helical_dom_sf"/>
</dbReference>
<evidence type="ECO:0008006" key="7">
    <source>
        <dbReference type="Google" id="ProtNLM"/>
    </source>
</evidence>
<sequence length="82" mass="9292">MTLMNFESTDSDKAYLYHQLGHINNQQGNYSAAVSFHGKAIQLRENNLSRNNPLMALTYNKLGEVLESMGESSQALYCYERA</sequence>
<gene>
    <name evidence="5" type="ORF">BYL167_LOCUS24437</name>
    <name evidence="4" type="ORF">CJN711_LOCUS17128</name>
</gene>
<dbReference type="Pfam" id="PF13424">
    <property type="entry name" value="TPR_12"/>
    <property type="match status" value="1"/>
</dbReference>
<dbReference type="Gene3D" id="1.25.40.10">
    <property type="entry name" value="Tetratricopeptide repeat domain"/>
    <property type="match status" value="1"/>
</dbReference>
<evidence type="ECO:0000256" key="2">
    <source>
        <dbReference type="ARBA" id="ARBA00022803"/>
    </source>
</evidence>
<dbReference type="Proteomes" id="UP000663855">
    <property type="component" value="Unassembled WGS sequence"/>
</dbReference>
<dbReference type="SUPFAM" id="SSF48452">
    <property type="entry name" value="TPR-like"/>
    <property type="match status" value="1"/>
</dbReference>
<protein>
    <recommendedName>
        <fullName evidence="7">Tetratricopeptide repeat protein</fullName>
    </recommendedName>
</protein>
<dbReference type="Proteomes" id="UP000681967">
    <property type="component" value="Unassembled WGS sequence"/>
</dbReference>